<name>A0A2N7RXA3_9MICC</name>
<evidence type="ECO:0000313" key="3">
    <source>
        <dbReference type="Proteomes" id="UP000235739"/>
    </source>
</evidence>
<protein>
    <submittedName>
        <fullName evidence="2">Uncharacterized protein</fullName>
    </submittedName>
</protein>
<gene>
    <name evidence="2" type="ORF">CIK84_18925</name>
</gene>
<evidence type="ECO:0000313" key="2">
    <source>
        <dbReference type="EMBL" id="PMQ18520.1"/>
    </source>
</evidence>
<organism evidence="2 3">
    <name type="scientific">Glutamicibacter arilaitensis</name>
    <dbReference type="NCBI Taxonomy" id="256701"/>
    <lineage>
        <taxon>Bacteria</taxon>
        <taxon>Bacillati</taxon>
        <taxon>Actinomycetota</taxon>
        <taxon>Actinomycetes</taxon>
        <taxon>Micrococcales</taxon>
        <taxon>Micrococcaceae</taxon>
        <taxon>Glutamicibacter</taxon>
    </lineage>
</organism>
<dbReference type="Proteomes" id="UP000235739">
    <property type="component" value="Unassembled WGS sequence"/>
</dbReference>
<keyword evidence="1" id="KW-1133">Transmembrane helix</keyword>
<feature type="transmembrane region" description="Helical" evidence="1">
    <location>
        <begin position="6"/>
        <end position="25"/>
    </location>
</feature>
<keyword evidence="1" id="KW-0812">Transmembrane</keyword>
<sequence length="67" mass="7063">MAPYVLYGIICMIAGAALLLSMSILGQSRSDSDKNVQGTVALTRWLGIPALFLLAAGTSFFIVNMLG</sequence>
<keyword evidence="1" id="KW-0472">Membrane</keyword>
<reference evidence="2 3" key="1">
    <citation type="journal article" date="2017" name="Elife">
        <title>Extensive horizontal gene transfer in cheese-associated bacteria.</title>
        <authorList>
            <person name="Bonham K.S."/>
            <person name="Wolfe B.E."/>
            <person name="Dutton R.J."/>
        </authorList>
    </citation>
    <scope>NUCLEOTIDE SEQUENCE [LARGE SCALE GENOMIC DNA]</scope>
    <source>
        <strain evidence="2 3">JB182</strain>
    </source>
</reference>
<feature type="transmembrane region" description="Helical" evidence="1">
    <location>
        <begin position="45"/>
        <end position="66"/>
    </location>
</feature>
<accession>A0A2N7RXA3</accession>
<dbReference type="EMBL" id="PNQX01000008">
    <property type="protein sequence ID" value="PMQ18520.1"/>
    <property type="molecule type" value="Genomic_DNA"/>
</dbReference>
<evidence type="ECO:0000256" key="1">
    <source>
        <dbReference type="SAM" id="Phobius"/>
    </source>
</evidence>
<proteinExistence type="predicted"/>
<dbReference type="AlphaFoldDB" id="A0A2N7RXA3"/>
<comment type="caution">
    <text evidence="2">The sequence shown here is derived from an EMBL/GenBank/DDBJ whole genome shotgun (WGS) entry which is preliminary data.</text>
</comment>